<organism evidence="1 2">
    <name type="scientific">Virgibacillus massiliensis</name>
    <dbReference type="NCBI Taxonomy" id="1462526"/>
    <lineage>
        <taxon>Bacteria</taxon>
        <taxon>Bacillati</taxon>
        <taxon>Bacillota</taxon>
        <taxon>Bacilli</taxon>
        <taxon>Bacillales</taxon>
        <taxon>Bacillaceae</taxon>
        <taxon>Virgibacillus</taxon>
    </lineage>
</organism>
<comment type="caution">
    <text evidence="1">The sequence shown here is derived from an EMBL/GenBank/DDBJ whole genome shotgun (WGS) entry which is preliminary data.</text>
</comment>
<dbReference type="Proteomes" id="UP000028875">
    <property type="component" value="Unassembled WGS sequence"/>
</dbReference>
<reference evidence="2" key="2">
    <citation type="submission" date="2014-05" db="EMBL/GenBank/DDBJ databases">
        <title>Draft genome sequence of Virgibacillus massiliensis Vm-5.</title>
        <authorList>
            <person name="Khelaifia S."/>
            <person name="Croce O."/>
            <person name="Lagier J.C."/>
            <person name="Raoult D."/>
        </authorList>
    </citation>
    <scope>NUCLEOTIDE SEQUENCE [LARGE SCALE GENOMIC DNA]</scope>
    <source>
        <strain evidence="2">Vm-5</strain>
    </source>
</reference>
<gene>
    <name evidence="1" type="ORF">BN990_01345</name>
</gene>
<name>A0A024Q958_9BACI</name>
<dbReference type="RefSeq" id="WP_158295223.1">
    <property type="nucleotide sequence ID" value="NZ_BNER01000003.1"/>
</dbReference>
<proteinExistence type="predicted"/>
<accession>A0A024Q958</accession>
<keyword evidence="2" id="KW-1185">Reference proteome</keyword>
<evidence type="ECO:0008006" key="3">
    <source>
        <dbReference type="Google" id="ProtNLM"/>
    </source>
</evidence>
<dbReference type="AlphaFoldDB" id="A0A024Q958"/>
<evidence type="ECO:0000313" key="2">
    <source>
        <dbReference type="Proteomes" id="UP000028875"/>
    </source>
</evidence>
<sequence length="57" mass="6460">MKHRKVILSLRVADALIKQGFQVIEIRPSTKVRGNAAFIFELTPGFSKALENIHQKL</sequence>
<protein>
    <recommendedName>
        <fullName evidence="3">DUF5659 domain-containing protein</fullName>
    </recommendedName>
</protein>
<dbReference type="EMBL" id="CCDP010000001">
    <property type="protein sequence ID" value="CDQ39063.1"/>
    <property type="molecule type" value="Genomic_DNA"/>
</dbReference>
<reference evidence="1 2" key="1">
    <citation type="submission" date="2014-03" db="EMBL/GenBank/DDBJ databases">
        <authorList>
            <person name="Urmite Genomes U."/>
        </authorList>
    </citation>
    <scope>NUCLEOTIDE SEQUENCE [LARGE SCALE GENOMIC DNA]</scope>
    <source>
        <strain evidence="1 2">Vm-5</strain>
    </source>
</reference>
<evidence type="ECO:0000313" key="1">
    <source>
        <dbReference type="EMBL" id="CDQ39063.1"/>
    </source>
</evidence>